<sequence>MCGNTFSIILLLCYILCQAQNLFDMNADNFFDIVMKEVEQNKRSNNYSLDLPHKNNLGNISDFINDSNGNIVITNETLKNNAFLITTEANVHVVTQHSVAKKKISQSLMKKIKARKLQREINRLLEKNNTIPDFKNNYDDPSTITEKFDKIQATPVQKAALREYYFDLFKRPTVFRKKKKTVMLMEQYIYATRYKLSYVQKMRDKYRNDGEYKIGFCFALLRHLKMEQMLIYNAIHKNQKLVSNVYFHLKLYEKALRLDVDIKDLINVIKDLDHKTKSKKD</sequence>
<evidence type="ECO:0000313" key="3">
    <source>
        <dbReference type="RefSeq" id="XP_031768768.2"/>
    </source>
</evidence>
<dbReference type="AlphaFoldDB" id="A0A6J3C5M7"/>
<protein>
    <submittedName>
        <fullName evidence="3">Uncharacterized protein LOC116413463</fullName>
    </submittedName>
</protein>
<proteinExistence type="predicted"/>
<feature type="chain" id="PRO_5046528700" evidence="1">
    <location>
        <begin position="20"/>
        <end position="281"/>
    </location>
</feature>
<dbReference type="InParanoid" id="A0A6J3C5M7"/>
<evidence type="ECO:0000256" key="1">
    <source>
        <dbReference type="SAM" id="SignalP"/>
    </source>
</evidence>
<accession>A0A6J3C5M7</accession>
<dbReference type="Proteomes" id="UP001652740">
    <property type="component" value="Unplaced"/>
</dbReference>
<keyword evidence="2" id="KW-1185">Reference proteome</keyword>
<name>A0A6J3C5M7_GALME</name>
<dbReference type="GeneID" id="116413463"/>
<dbReference type="KEGG" id="gmw:116413463"/>
<dbReference type="RefSeq" id="XP_031768768.2">
    <property type="nucleotide sequence ID" value="XM_031912908.2"/>
</dbReference>
<evidence type="ECO:0000313" key="2">
    <source>
        <dbReference type="Proteomes" id="UP001652740"/>
    </source>
</evidence>
<gene>
    <name evidence="3" type="primary">LOC116413463</name>
</gene>
<organism evidence="2 3">
    <name type="scientific">Galleria mellonella</name>
    <name type="common">Greater wax moth</name>
    <dbReference type="NCBI Taxonomy" id="7137"/>
    <lineage>
        <taxon>Eukaryota</taxon>
        <taxon>Metazoa</taxon>
        <taxon>Ecdysozoa</taxon>
        <taxon>Arthropoda</taxon>
        <taxon>Hexapoda</taxon>
        <taxon>Insecta</taxon>
        <taxon>Pterygota</taxon>
        <taxon>Neoptera</taxon>
        <taxon>Endopterygota</taxon>
        <taxon>Lepidoptera</taxon>
        <taxon>Glossata</taxon>
        <taxon>Ditrysia</taxon>
        <taxon>Pyraloidea</taxon>
        <taxon>Pyralidae</taxon>
        <taxon>Galleriinae</taxon>
        <taxon>Galleria</taxon>
    </lineage>
</organism>
<feature type="signal peptide" evidence="1">
    <location>
        <begin position="1"/>
        <end position="19"/>
    </location>
</feature>
<reference evidence="3" key="1">
    <citation type="submission" date="2025-08" db="UniProtKB">
        <authorList>
            <consortium name="RefSeq"/>
        </authorList>
    </citation>
    <scope>IDENTIFICATION</scope>
    <source>
        <tissue evidence="3">Whole larvae</tissue>
    </source>
</reference>
<keyword evidence="1" id="KW-0732">Signal</keyword>